<dbReference type="SMART" id="SM00382">
    <property type="entry name" value="AAA"/>
    <property type="match status" value="1"/>
</dbReference>
<dbReference type="AlphaFoldDB" id="A0A1F6GTX6"/>
<dbReference type="EMBL" id="MFNF01000033">
    <property type="protein sequence ID" value="OGH01534.1"/>
    <property type="molecule type" value="Genomic_DNA"/>
</dbReference>
<proteinExistence type="predicted"/>
<organism evidence="2 3">
    <name type="scientific">Candidatus Lambdaproteobacteria bacterium RIFOXYD2_FULL_56_26</name>
    <dbReference type="NCBI Taxonomy" id="1817773"/>
    <lineage>
        <taxon>Bacteria</taxon>
        <taxon>Pseudomonadati</taxon>
        <taxon>Pseudomonadota</taxon>
        <taxon>Candidatus Lambdaproteobacteria</taxon>
    </lineage>
</organism>
<sequence length="306" mass="34124">MKLPQSVEEVAALLKGQNYISSTSTSTIVFLAIQMQRPILVEGPAGVGKTELAKSLAKGLGVELIHLQCYEGLDETKAIYEWEYAKQLLYTQLLKEKIHDLVRHEDNLSEAVKKVISVENAFFSEHFLLPRPLLKSITLGKPNVLLIDEVDKSDPEFEAYLLEVLSTYQITIPELGTLSAKVPPMVFLTSNAARDLSDALKRRCLHLFIDFPTSALESQIVRQKFPGLSERLIGRMVKAIGLIREMDLRKKPSIAETLDWAQALVSLQAQDLTPQDLTTTLGVIVKYQSDADQVQKKAALILEEAP</sequence>
<name>A0A1F6GTX6_9PROT</name>
<dbReference type="PANTHER" id="PTHR42759:SF1">
    <property type="entry name" value="MAGNESIUM-CHELATASE SUBUNIT CHLD"/>
    <property type="match status" value="1"/>
</dbReference>
<evidence type="ECO:0000313" key="2">
    <source>
        <dbReference type="EMBL" id="OGH01534.1"/>
    </source>
</evidence>
<accession>A0A1F6GTX6</accession>
<protein>
    <submittedName>
        <fullName evidence="2">ATPase</fullName>
    </submittedName>
</protein>
<dbReference type="Pfam" id="PF07728">
    <property type="entry name" value="AAA_5"/>
    <property type="match status" value="1"/>
</dbReference>
<dbReference type="InterPro" id="IPR011704">
    <property type="entry name" value="ATPase_dyneun-rel_AAA"/>
</dbReference>
<dbReference type="InterPro" id="IPR003593">
    <property type="entry name" value="AAA+_ATPase"/>
</dbReference>
<dbReference type="InterPro" id="IPR027417">
    <property type="entry name" value="P-loop_NTPase"/>
</dbReference>
<dbReference type="SUPFAM" id="SSF52540">
    <property type="entry name" value="P-loop containing nucleoside triphosphate hydrolases"/>
    <property type="match status" value="1"/>
</dbReference>
<dbReference type="PANTHER" id="PTHR42759">
    <property type="entry name" value="MOXR FAMILY PROTEIN"/>
    <property type="match status" value="1"/>
</dbReference>
<evidence type="ECO:0000313" key="3">
    <source>
        <dbReference type="Proteomes" id="UP000177583"/>
    </source>
</evidence>
<gene>
    <name evidence="2" type="ORF">A2557_13965</name>
</gene>
<dbReference type="Proteomes" id="UP000177583">
    <property type="component" value="Unassembled WGS sequence"/>
</dbReference>
<dbReference type="GO" id="GO:0005524">
    <property type="term" value="F:ATP binding"/>
    <property type="evidence" value="ECO:0007669"/>
    <property type="project" value="InterPro"/>
</dbReference>
<evidence type="ECO:0000259" key="1">
    <source>
        <dbReference type="SMART" id="SM00382"/>
    </source>
</evidence>
<reference evidence="2 3" key="1">
    <citation type="journal article" date="2016" name="Nat. Commun.">
        <title>Thousands of microbial genomes shed light on interconnected biogeochemical processes in an aquifer system.</title>
        <authorList>
            <person name="Anantharaman K."/>
            <person name="Brown C.T."/>
            <person name="Hug L.A."/>
            <person name="Sharon I."/>
            <person name="Castelle C.J."/>
            <person name="Probst A.J."/>
            <person name="Thomas B.C."/>
            <person name="Singh A."/>
            <person name="Wilkins M.J."/>
            <person name="Karaoz U."/>
            <person name="Brodie E.L."/>
            <person name="Williams K.H."/>
            <person name="Hubbard S.S."/>
            <person name="Banfield J.F."/>
        </authorList>
    </citation>
    <scope>NUCLEOTIDE SEQUENCE [LARGE SCALE GENOMIC DNA]</scope>
</reference>
<comment type="caution">
    <text evidence="2">The sequence shown here is derived from an EMBL/GenBank/DDBJ whole genome shotgun (WGS) entry which is preliminary data.</text>
</comment>
<dbReference type="InterPro" id="IPR050764">
    <property type="entry name" value="CbbQ/NirQ/NorQ/GpvN"/>
</dbReference>
<dbReference type="GO" id="GO:0016887">
    <property type="term" value="F:ATP hydrolysis activity"/>
    <property type="evidence" value="ECO:0007669"/>
    <property type="project" value="InterPro"/>
</dbReference>
<feature type="domain" description="AAA+ ATPase" evidence="1">
    <location>
        <begin position="35"/>
        <end position="213"/>
    </location>
</feature>
<dbReference type="CDD" id="cd00009">
    <property type="entry name" value="AAA"/>
    <property type="match status" value="1"/>
</dbReference>
<dbReference type="Gene3D" id="3.40.50.300">
    <property type="entry name" value="P-loop containing nucleotide triphosphate hydrolases"/>
    <property type="match status" value="1"/>
</dbReference>